<organism evidence="1">
    <name type="scientific">Lepeophtheirus salmonis</name>
    <name type="common">Salmon louse</name>
    <name type="synonym">Caligus salmonis</name>
    <dbReference type="NCBI Taxonomy" id="72036"/>
    <lineage>
        <taxon>Eukaryota</taxon>
        <taxon>Metazoa</taxon>
        <taxon>Ecdysozoa</taxon>
        <taxon>Arthropoda</taxon>
        <taxon>Crustacea</taxon>
        <taxon>Multicrustacea</taxon>
        <taxon>Hexanauplia</taxon>
        <taxon>Copepoda</taxon>
        <taxon>Siphonostomatoida</taxon>
        <taxon>Caligidae</taxon>
        <taxon>Lepeophtheirus</taxon>
    </lineage>
</organism>
<name>A0A0K2V9U1_LEPSM</name>
<evidence type="ECO:0000313" key="1">
    <source>
        <dbReference type="EMBL" id="CDW46701.1"/>
    </source>
</evidence>
<feature type="non-terminal residue" evidence="1">
    <location>
        <position position="1"/>
    </location>
</feature>
<accession>A0A0K2V9U1</accession>
<dbReference type="AlphaFoldDB" id="A0A0K2V9U1"/>
<reference evidence="1" key="1">
    <citation type="submission" date="2014-05" db="EMBL/GenBank/DDBJ databases">
        <authorList>
            <person name="Chronopoulou M."/>
        </authorList>
    </citation>
    <scope>NUCLEOTIDE SEQUENCE</scope>
    <source>
        <tissue evidence="1">Whole organism</tissue>
    </source>
</reference>
<dbReference type="EMBL" id="HACA01029340">
    <property type="protein sequence ID" value="CDW46701.1"/>
    <property type="molecule type" value="Transcribed_RNA"/>
</dbReference>
<protein>
    <submittedName>
        <fullName evidence="1">Uncharacterized protein</fullName>
    </submittedName>
</protein>
<proteinExistence type="predicted"/>
<sequence length="97" mass="11177">NKEFISKSIKRSQKQKQPFLRNILLPCPFSTFLSTNVTFPCSEGPIPEISLTDEEQTNDNINLTNQQNNGISKVDNIVEKNACKEKGEKYIWYHCLK</sequence>